<feature type="compositionally biased region" description="Low complexity" evidence="1">
    <location>
        <begin position="64"/>
        <end position="75"/>
    </location>
</feature>
<evidence type="ECO:0000313" key="2">
    <source>
        <dbReference type="EMBL" id="VDL97367.1"/>
    </source>
</evidence>
<proteinExistence type="predicted"/>
<dbReference type="Proteomes" id="UP000275846">
    <property type="component" value="Unassembled WGS sequence"/>
</dbReference>
<protein>
    <submittedName>
        <fullName evidence="4">Transposase</fullName>
    </submittedName>
</protein>
<dbReference type="EMBL" id="UYSU01036215">
    <property type="protein sequence ID" value="VDL97367.1"/>
    <property type="molecule type" value="Genomic_DNA"/>
</dbReference>
<keyword evidence="3" id="KW-1185">Reference proteome</keyword>
<feature type="region of interest" description="Disordered" evidence="1">
    <location>
        <begin position="56"/>
        <end position="80"/>
    </location>
</feature>
<evidence type="ECO:0000313" key="4">
    <source>
        <dbReference type="WBParaSite" id="SSLN_0001140501-mRNA-1"/>
    </source>
</evidence>
<reference evidence="4" key="1">
    <citation type="submission" date="2016-06" db="UniProtKB">
        <authorList>
            <consortium name="WormBaseParasite"/>
        </authorList>
    </citation>
    <scope>IDENTIFICATION</scope>
</reference>
<name>A0A183T3D4_SCHSO</name>
<sequence length="117" mass="13267">MHTLDTGHLFAREDTHVVGTCPTRKGREFLAQTLANHRIWKRTVTTNEKLVYPAIHNQQEIGSKKSGSSISPRSSSVRKENDDLCLVEFEAVLHFEFAPNGRVVNSDLYFQQTEPKA</sequence>
<evidence type="ECO:0000256" key="1">
    <source>
        <dbReference type="SAM" id="MobiDB-lite"/>
    </source>
</evidence>
<reference evidence="2 3" key="2">
    <citation type="submission" date="2018-11" db="EMBL/GenBank/DDBJ databases">
        <authorList>
            <consortium name="Pathogen Informatics"/>
        </authorList>
    </citation>
    <scope>NUCLEOTIDE SEQUENCE [LARGE SCALE GENOMIC DNA]</scope>
    <source>
        <strain evidence="2 3">NST_G2</strain>
    </source>
</reference>
<accession>A0A183T3D4</accession>
<gene>
    <name evidence="2" type="ORF">SSLN_LOCUS10982</name>
</gene>
<evidence type="ECO:0000313" key="3">
    <source>
        <dbReference type="Proteomes" id="UP000275846"/>
    </source>
</evidence>
<dbReference type="OrthoDB" id="616263at2759"/>
<dbReference type="WBParaSite" id="SSLN_0001140501-mRNA-1">
    <property type="protein sequence ID" value="SSLN_0001140501-mRNA-1"/>
    <property type="gene ID" value="SSLN_0001140501"/>
</dbReference>
<dbReference type="AlphaFoldDB" id="A0A183T3D4"/>
<organism evidence="4">
    <name type="scientific">Schistocephalus solidus</name>
    <name type="common">Tapeworm</name>
    <dbReference type="NCBI Taxonomy" id="70667"/>
    <lineage>
        <taxon>Eukaryota</taxon>
        <taxon>Metazoa</taxon>
        <taxon>Spiralia</taxon>
        <taxon>Lophotrochozoa</taxon>
        <taxon>Platyhelminthes</taxon>
        <taxon>Cestoda</taxon>
        <taxon>Eucestoda</taxon>
        <taxon>Diphyllobothriidea</taxon>
        <taxon>Diphyllobothriidae</taxon>
        <taxon>Schistocephalus</taxon>
    </lineage>
</organism>